<evidence type="ECO:0000256" key="1">
    <source>
        <dbReference type="ARBA" id="ARBA00004167"/>
    </source>
</evidence>
<feature type="domain" description="Band 7" evidence="2">
    <location>
        <begin position="14"/>
        <end position="150"/>
    </location>
</feature>
<dbReference type="EMBL" id="JBBDHC010000013">
    <property type="protein sequence ID" value="MEJ1249988.1"/>
    <property type="molecule type" value="Genomic_DNA"/>
</dbReference>
<dbReference type="Gene3D" id="3.30.479.30">
    <property type="entry name" value="Band 7 domain"/>
    <property type="match status" value="1"/>
</dbReference>
<sequence length="150" mass="16337">MELLLLLPLLLAFTGLRYVPEDTALTVHRFGRYTRTLTPGLRFTVPVLDRVAHRVRLVGHQVEVPVHGEAAARAAVYYQILEPQRAGNALDDVDSLVAQRAREALSSLAASDGDGSTEAIAARLKRELNDGLAALGLRVTRCNLRQDATA</sequence>
<dbReference type="InterPro" id="IPR001107">
    <property type="entry name" value="Band_7"/>
</dbReference>
<organism evidence="3 4">
    <name type="scientific">Denitratimonas tolerans</name>
    <dbReference type="NCBI Taxonomy" id="1338420"/>
    <lineage>
        <taxon>Bacteria</taxon>
        <taxon>Pseudomonadati</taxon>
        <taxon>Pseudomonadota</taxon>
        <taxon>Gammaproteobacteria</taxon>
        <taxon>Lysobacterales</taxon>
        <taxon>Lysobacteraceae</taxon>
        <taxon>Denitratimonas</taxon>
    </lineage>
</organism>
<dbReference type="Pfam" id="PF01145">
    <property type="entry name" value="Band_7"/>
    <property type="match status" value="1"/>
</dbReference>
<comment type="caution">
    <text evidence="3">The sequence shown here is derived from an EMBL/GenBank/DDBJ whole genome shotgun (WGS) entry which is preliminary data.</text>
</comment>
<accession>A0AAW9R7U0</accession>
<evidence type="ECO:0000313" key="3">
    <source>
        <dbReference type="EMBL" id="MEJ1249988.1"/>
    </source>
</evidence>
<evidence type="ECO:0000259" key="2">
    <source>
        <dbReference type="SMART" id="SM00244"/>
    </source>
</evidence>
<name>A0AAW9R7U0_9GAMM</name>
<keyword evidence="4" id="KW-1185">Reference proteome</keyword>
<protein>
    <submittedName>
        <fullName evidence="3">SPFH domain-containing protein</fullName>
    </submittedName>
</protein>
<dbReference type="InterPro" id="IPR036013">
    <property type="entry name" value="Band_7/SPFH_dom_sf"/>
</dbReference>
<comment type="subcellular location">
    <subcellularLocation>
        <location evidence="1">Membrane</location>
        <topology evidence="1">Single-pass membrane protein</topology>
    </subcellularLocation>
</comment>
<gene>
    <name evidence="3" type="ORF">WB794_09920</name>
</gene>
<proteinExistence type="predicted"/>
<dbReference type="GO" id="GO:0016020">
    <property type="term" value="C:membrane"/>
    <property type="evidence" value="ECO:0007669"/>
    <property type="project" value="UniProtKB-SubCell"/>
</dbReference>
<reference evidence="3 4" key="1">
    <citation type="journal article" date="2016" name="Antonie Van Leeuwenhoek">
        <title>Denitratimonas tolerans gen. nov., sp. nov., a denitrifying bacterium isolated from a bioreactor for tannery wastewater treatment.</title>
        <authorList>
            <person name="Han S.I."/>
            <person name="Kim J.O."/>
            <person name="Lee Y.R."/>
            <person name="Ekpeghere K.I."/>
            <person name="Koh S.C."/>
            <person name="Whang K.S."/>
        </authorList>
    </citation>
    <scope>NUCLEOTIDE SEQUENCE [LARGE SCALE GENOMIC DNA]</scope>
    <source>
        <strain evidence="3 4">KACC 17565</strain>
    </source>
</reference>
<dbReference type="AlphaFoldDB" id="A0AAW9R7U0"/>
<dbReference type="SMART" id="SM00244">
    <property type="entry name" value="PHB"/>
    <property type="match status" value="1"/>
</dbReference>
<dbReference type="Proteomes" id="UP001364472">
    <property type="component" value="Unassembled WGS sequence"/>
</dbReference>
<dbReference type="RefSeq" id="WP_337335705.1">
    <property type="nucleotide sequence ID" value="NZ_JBBDHC010000013.1"/>
</dbReference>
<dbReference type="SUPFAM" id="SSF117892">
    <property type="entry name" value="Band 7/SPFH domain"/>
    <property type="match status" value="1"/>
</dbReference>
<evidence type="ECO:0000313" key="4">
    <source>
        <dbReference type="Proteomes" id="UP001364472"/>
    </source>
</evidence>